<keyword evidence="3" id="KW-1185">Reference proteome</keyword>
<evidence type="ECO:0000313" key="2">
    <source>
        <dbReference type="EMBL" id="KAH9497182.1"/>
    </source>
</evidence>
<name>A0A922HLJ8_DERFA</name>
<sequence>MNKKFILILPISICFLFAAQIDNSYCLCHCKKKNIHPFYFLTNNRFDYDQCIHFSSHRYKSNDD</sequence>
<evidence type="ECO:0000313" key="3">
    <source>
        <dbReference type="Proteomes" id="UP000790347"/>
    </source>
</evidence>
<accession>A0A922HLJ8</accession>
<evidence type="ECO:0000256" key="1">
    <source>
        <dbReference type="SAM" id="SignalP"/>
    </source>
</evidence>
<dbReference type="AlphaFoldDB" id="A0A922HLJ8"/>
<feature type="signal peptide" evidence="1">
    <location>
        <begin position="1"/>
        <end position="18"/>
    </location>
</feature>
<dbReference type="EMBL" id="ASGP02000007">
    <property type="protein sequence ID" value="KAH9497182.1"/>
    <property type="molecule type" value="Genomic_DNA"/>
</dbReference>
<organism evidence="2 3">
    <name type="scientific">Dermatophagoides farinae</name>
    <name type="common">American house dust mite</name>
    <dbReference type="NCBI Taxonomy" id="6954"/>
    <lineage>
        <taxon>Eukaryota</taxon>
        <taxon>Metazoa</taxon>
        <taxon>Ecdysozoa</taxon>
        <taxon>Arthropoda</taxon>
        <taxon>Chelicerata</taxon>
        <taxon>Arachnida</taxon>
        <taxon>Acari</taxon>
        <taxon>Acariformes</taxon>
        <taxon>Sarcoptiformes</taxon>
        <taxon>Astigmata</taxon>
        <taxon>Psoroptidia</taxon>
        <taxon>Analgoidea</taxon>
        <taxon>Pyroglyphidae</taxon>
        <taxon>Dermatophagoidinae</taxon>
        <taxon>Dermatophagoides</taxon>
    </lineage>
</organism>
<keyword evidence="1" id="KW-0732">Signal</keyword>
<feature type="chain" id="PRO_5037042991" evidence="1">
    <location>
        <begin position="19"/>
        <end position="64"/>
    </location>
</feature>
<protein>
    <submittedName>
        <fullName evidence="2">Uncharacterized protein</fullName>
    </submittedName>
</protein>
<proteinExistence type="predicted"/>
<reference evidence="2" key="2">
    <citation type="journal article" date="2022" name="Res Sq">
        <title>Comparative Genomics Reveals Insights into the Divergent Evolution of Astigmatic Mites and Household Pest Adaptations.</title>
        <authorList>
            <person name="Xiong Q."/>
            <person name="Wan A.T.-Y."/>
            <person name="Liu X.-Y."/>
            <person name="Fung C.S.-H."/>
            <person name="Xiao X."/>
            <person name="Malainual N."/>
            <person name="Hou J."/>
            <person name="Wang L."/>
            <person name="Wang M."/>
            <person name="Yang K."/>
            <person name="Cui Y."/>
            <person name="Leung E."/>
            <person name="Nong W."/>
            <person name="Shin S.-K."/>
            <person name="Au S."/>
            <person name="Jeong K.Y."/>
            <person name="Chew F.T."/>
            <person name="Hui J."/>
            <person name="Leung T.F."/>
            <person name="Tungtrongchitr A."/>
            <person name="Zhong N."/>
            <person name="Liu Z."/>
            <person name="Tsui S."/>
        </authorList>
    </citation>
    <scope>NUCLEOTIDE SEQUENCE</scope>
    <source>
        <strain evidence="2">Derf</strain>
        <tissue evidence="2">Whole organism</tissue>
    </source>
</reference>
<reference evidence="2" key="1">
    <citation type="submission" date="2013-05" db="EMBL/GenBank/DDBJ databases">
        <authorList>
            <person name="Yim A.K.Y."/>
            <person name="Chan T.F."/>
            <person name="Ji K.M."/>
            <person name="Liu X.Y."/>
            <person name="Zhou J.W."/>
            <person name="Li R.Q."/>
            <person name="Yang K.Y."/>
            <person name="Li J."/>
            <person name="Li M."/>
            <person name="Law P.T.W."/>
            <person name="Wu Y.L."/>
            <person name="Cai Z.L."/>
            <person name="Qin H."/>
            <person name="Bao Y."/>
            <person name="Leung R.K.K."/>
            <person name="Ng P.K.S."/>
            <person name="Zou J."/>
            <person name="Zhong X.J."/>
            <person name="Ran P.X."/>
            <person name="Zhong N.S."/>
            <person name="Liu Z.G."/>
            <person name="Tsui S.K.W."/>
        </authorList>
    </citation>
    <scope>NUCLEOTIDE SEQUENCE</scope>
    <source>
        <strain evidence="2">Derf</strain>
        <tissue evidence="2">Whole organism</tissue>
    </source>
</reference>
<comment type="caution">
    <text evidence="2">The sequence shown here is derived from an EMBL/GenBank/DDBJ whole genome shotgun (WGS) entry which is preliminary data.</text>
</comment>
<gene>
    <name evidence="2" type="ORF">DERF_013187</name>
</gene>
<dbReference type="Proteomes" id="UP000790347">
    <property type="component" value="Unassembled WGS sequence"/>
</dbReference>